<protein>
    <submittedName>
        <fullName evidence="1">Uncharacterized protein</fullName>
    </submittedName>
</protein>
<comment type="caution">
    <text evidence="1">The sequence shown here is derived from an EMBL/GenBank/DDBJ whole genome shotgun (WGS) entry which is preliminary data.</text>
</comment>
<organism evidence="1 2">
    <name type="scientific">Ataeniobius toweri</name>
    <dbReference type="NCBI Taxonomy" id="208326"/>
    <lineage>
        <taxon>Eukaryota</taxon>
        <taxon>Metazoa</taxon>
        <taxon>Chordata</taxon>
        <taxon>Craniata</taxon>
        <taxon>Vertebrata</taxon>
        <taxon>Euteleostomi</taxon>
        <taxon>Actinopterygii</taxon>
        <taxon>Neopterygii</taxon>
        <taxon>Teleostei</taxon>
        <taxon>Neoteleostei</taxon>
        <taxon>Acanthomorphata</taxon>
        <taxon>Ovalentaria</taxon>
        <taxon>Atherinomorphae</taxon>
        <taxon>Cyprinodontiformes</taxon>
        <taxon>Goodeidae</taxon>
        <taxon>Ataeniobius</taxon>
    </lineage>
</organism>
<dbReference type="EMBL" id="JAHUTI010042696">
    <property type="protein sequence ID" value="MED6246340.1"/>
    <property type="molecule type" value="Genomic_DNA"/>
</dbReference>
<keyword evidence="2" id="KW-1185">Reference proteome</keyword>
<feature type="non-terminal residue" evidence="1">
    <location>
        <position position="1"/>
    </location>
</feature>
<reference evidence="1 2" key="1">
    <citation type="submission" date="2021-07" db="EMBL/GenBank/DDBJ databases">
        <authorList>
            <person name="Palmer J.M."/>
        </authorList>
    </citation>
    <scope>NUCLEOTIDE SEQUENCE [LARGE SCALE GENOMIC DNA]</scope>
    <source>
        <strain evidence="1 2">AT_MEX2019</strain>
        <tissue evidence="1">Muscle</tissue>
    </source>
</reference>
<sequence>YHSSQPNSILITCTHTETHIQENRYTHTHTKSENIRRVSREKQINPLACSSALSFSLLCIPDMTLFSPRYMSMSGELKSSRSRAASKRASNTTYGPLSETLPHLSFPINASFSLLASCLLCV</sequence>
<name>A0ABU7B9Q3_9TELE</name>
<gene>
    <name evidence="1" type="ORF">ATANTOWER_016210</name>
</gene>
<evidence type="ECO:0000313" key="2">
    <source>
        <dbReference type="Proteomes" id="UP001345963"/>
    </source>
</evidence>
<accession>A0ABU7B9Q3</accession>
<proteinExistence type="predicted"/>
<dbReference type="Proteomes" id="UP001345963">
    <property type="component" value="Unassembled WGS sequence"/>
</dbReference>
<evidence type="ECO:0000313" key="1">
    <source>
        <dbReference type="EMBL" id="MED6246340.1"/>
    </source>
</evidence>